<proteinExistence type="predicted"/>
<dbReference type="Proteomes" id="UP001066276">
    <property type="component" value="Chromosome 4_2"/>
</dbReference>
<dbReference type="AlphaFoldDB" id="A0AAV7SLH4"/>
<organism evidence="2 3">
    <name type="scientific">Pleurodeles waltl</name>
    <name type="common">Iberian ribbed newt</name>
    <dbReference type="NCBI Taxonomy" id="8319"/>
    <lineage>
        <taxon>Eukaryota</taxon>
        <taxon>Metazoa</taxon>
        <taxon>Chordata</taxon>
        <taxon>Craniata</taxon>
        <taxon>Vertebrata</taxon>
        <taxon>Euteleostomi</taxon>
        <taxon>Amphibia</taxon>
        <taxon>Batrachia</taxon>
        <taxon>Caudata</taxon>
        <taxon>Salamandroidea</taxon>
        <taxon>Salamandridae</taxon>
        <taxon>Pleurodelinae</taxon>
        <taxon>Pleurodeles</taxon>
    </lineage>
</organism>
<feature type="region of interest" description="Disordered" evidence="1">
    <location>
        <begin position="174"/>
        <end position="278"/>
    </location>
</feature>
<protein>
    <submittedName>
        <fullName evidence="2">Uncharacterized protein</fullName>
    </submittedName>
</protein>
<reference evidence="2" key="1">
    <citation type="journal article" date="2022" name="bioRxiv">
        <title>Sequencing and chromosome-scale assembly of the giantPleurodeles waltlgenome.</title>
        <authorList>
            <person name="Brown T."/>
            <person name="Elewa A."/>
            <person name="Iarovenko S."/>
            <person name="Subramanian E."/>
            <person name="Araus A.J."/>
            <person name="Petzold A."/>
            <person name="Susuki M."/>
            <person name="Suzuki K.-i.T."/>
            <person name="Hayashi T."/>
            <person name="Toyoda A."/>
            <person name="Oliveira C."/>
            <person name="Osipova E."/>
            <person name="Leigh N.D."/>
            <person name="Simon A."/>
            <person name="Yun M.H."/>
        </authorList>
    </citation>
    <scope>NUCLEOTIDE SEQUENCE</scope>
    <source>
        <strain evidence="2">20211129_DDA</strain>
        <tissue evidence="2">Liver</tissue>
    </source>
</reference>
<feature type="compositionally biased region" description="Basic and acidic residues" evidence="1">
    <location>
        <begin position="182"/>
        <end position="265"/>
    </location>
</feature>
<keyword evidence="3" id="KW-1185">Reference proteome</keyword>
<name>A0AAV7SLH4_PLEWA</name>
<dbReference type="InterPro" id="IPR036397">
    <property type="entry name" value="RNaseH_sf"/>
</dbReference>
<feature type="compositionally biased region" description="Basic and acidic residues" evidence="1">
    <location>
        <begin position="96"/>
        <end position="116"/>
    </location>
</feature>
<evidence type="ECO:0000313" key="3">
    <source>
        <dbReference type="Proteomes" id="UP001066276"/>
    </source>
</evidence>
<evidence type="ECO:0000313" key="2">
    <source>
        <dbReference type="EMBL" id="KAJ1164867.1"/>
    </source>
</evidence>
<accession>A0AAV7SLH4</accession>
<evidence type="ECO:0000256" key="1">
    <source>
        <dbReference type="SAM" id="MobiDB-lite"/>
    </source>
</evidence>
<sequence>MFPVTGRTGPASTIPLHVLSLPAVNRNPTKIPPIREKQAGHSGKAEAQEDRHRAFEEERRRSGRGRVGEDRRDQGAIRPNRGREDRRNQEAVRPNRGREDRRDQEAVCPNRGRDDLTPGSGMRQPTTLLEKRGIFRLGYSNIKYLGYVLGEGQVRPHVEKIDTITHVLSLPAVNRNPTKIPPIREKQAGHSGKAEAQEDRHRAFEEERRRSGRGRVGEDRRDQGAIRPNRGREDRRNQETVRPNQGREDRRDQEAVCPNRGREDLTPGSGMRQPTTLLEKRGIFRKSISKGGKDWEKKLPLVPYAIRTHVQASLGHSPFELLCGRQPRTLLEMLAEQWEETEEEEKDLLTYTRELRENLHTVWEEAHSTLRESQNKQKQWYDAKSVFRSLKIGDKALVLLPSCEHKLLAQ</sequence>
<gene>
    <name evidence="2" type="ORF">NDU88_005300</name>
</gene>
<feature type="region of interest" description="Disordered" evidence="1">
    <location>
        <begin position="24"/>
        <end position="127"/>
    </location>
</feature>
<dbReference type="Gene3D" id="3.30.420.10">
    <property type="entry name" value="Ribonuclease H-like superfamily/Ribonuclease H"/>
    <property type="match status" value="1"/>
</dbReference>
<dbReference type="EMBL" id="JANPWB010000008">
    <property type="protein sequence ID" value="KAJ1164867.1"/>
    <property type="molecule type" value="Genomic_DNA"/>
</dbReference>
<dbReference type="GO" id="GO:0003676">
    <property type="term" value="F:nucleic acid binding"/>
    <property type="evidence" value="ECO:0007669"/>
    <property type="project" value="InterPro"/>
</dbReference>
<comment type="caution">
    <text evidence="2">The sequence shown here is derived from an EMBL/GenBank/DDBJ whole genome shotgun (WGS) entry which is preliminary data.</text>
</comment>
<feature type="compositionally biased region" description="Basic and acidic residues" evidence="1">
    <location>
        <begin position="33"/>
        <end position="90"/>
    </location>
</feature>